<evidence type="ECO:0008006" key="3">
    <source>
        <dbReference type="Google" id="ProtNLM"/>
    </source>
</evidence>
<dbReference type="EMBL" id="LWID01000001">
    <property type="protein sequence ID" value="MDG6896055.1"/>
    <property type="molecule type" value="Genomic_DNA"/>
</dbReference>
<gene>
    <name evidence="1" type="ORF">A6A20_10590</name>
</gene>
<evidence type="ECO:0000313" key="1">
    <source>
        <dbReference type="EMBL" id="MDG6896055.1"/>
    </source>
</evidence>
<accession>A0A9X4SIU8</accession>
<dbReference type="RefSeq" id="WP_279573415.1">
    <property type="nucleotide sequence ID" value="NZ_LWID01000001.1"/>
</dbReference>
<dbReference type="AlphaFoldDB" id="A0A9X4SIU8"/>
<dbReference type="Proteomes" id="UP001155500">
    <property type="component" value="Unassembled WGS sequence"/>
</dbReference>
<sequence length="341" mass="40255">MKTFRQFLQDIKKLTEIDEIENCYIQYFNEGQQQQNYSLLEELVNWVTGTEKRNEEFSVYIKMHSLSWLTHQLILHLQQCEEQEKDRIFNNLLHCLWKYKWFIYQLPQDVDLTKQQIENYATEMQQFYKFVDVNLAAFYKTLMLMKMNMGDVDGAKMYFTLWQQTATPDDVLADCEACEQAEIVNYFNFIGDAQSVLSYAEPILTGEMSCAEVPHIIYFSVINSLIKLGQWQQAEALLLVAIEEIVAEPEFISLISKMIELSVKLGLDQQAKSLAQQYEQAILQRGHNDPLIQLEYFIATAKFDEEKARIAQQLARLFDERNHNNYYSQYLLNMMSEIRQH</sequence>
<organism evidence="1 2">
    <name type="scientific">Volucribacter amazonae</name>
    <dbReference type="NCBI Taxonomy" id="256731"/>
    <lineage>
        <taxon>Bacteria</taxon>
        <taxon>Pseudomonadati</taxon>
        <taxon>Pseudomonadota</taxon>
        <taxon>Gammaproteobacteria</taxon>
        <taxon>Pasteurellales</taxon>
        <taxon>Pasteurellaceae</taxon>
        <taxon>Volucribacter</taxon>
    </lineage>
</organism>
<reference evidence="1" key="1">
    <citation type="submission" date="2016-03" db="EMBL/GenBank/DDBJ databases">
        <title>Co-evolution between Pasteurellaceae and their hosts.</title>
        <authorList>
            <person name="Hansen M.J."/>
            <person name="Bojesen A.M."/>
            <person name="Planet P."/>
        </authorList>
    </citation>
    <scope>NUCLEOTIDE SEQUENCE</scope>
    <source>
        <strain evidence="1">146/S8/89</strain>
    </source>
</reference>
<comment type="caution">
    <text evidence="1">The sequence shown here is derived from an EMBL/GenBank/DDBJ whole genome shotgun (WGS) entry which is preliminary data.</text>
</comment>
<keyword evidence="2" id="KW-1185">Reference proteome</keyword>
<name>A0A9X4SIU8_9PAST</name>
<protein>
    <recommendedName>
        <fullName evidence="3">Tetratricopeptide repeat protein</fullName>
    </recommendedName>
</protein>
<evidence type="ECO:0000313" key="2">
    <source>
        <dbReference type="Proteomes" id="UP001155500"/>
    </source>
</evidence>
<proteinExistence type="predicted"/>